<organism evidence="1 2">
    <name type="scientific">Prunus armeniaca</name>
    <name type="common">Apricot</name>
    <name type="synonym">Armeniaca vulgaris</name>
    <dbReference type="NCBI Taxonomy" id="36596"/>
    <lineage>
        <taxon>Eukaryota</taxon>
        <taxon>Viridiplantae</taxon>
        <taxon>Streptophyta</taxon>
        <taxon>Embryophyta</taxon>
        <taxon>Tracheophyta</taxon>
        <taxon>Spermatophyta</taxon>
        <taxon>Magnoliopsida</taxon>
        <taxon>eudicotyledons</taxon>
        <taxon>Gunneridae</taxon>
        <taxon>Pentapetalae</taxon>
        <taxon>rosids</taxon>
        <taxon>fabids</taxon>
        <taxon>Rosales</taxon>
        <taxon>Rosaceae</taxon>
        <taxon>Amygdaloideae</taxon>
        <taxon>Amygdaleae</taxon>
        <taxon>Prunus</taxon>
    </lineage>
</organism>
<proteinExistence type="predicted"/>
<dbReference type="AlphaFoldDB" id="A0A6J5XQJ6"/>
<reference evidence="2" key="1">
    <citation type="journal article" date="2020" name="Genome Biol.">
        <title>Gamete binning: chromosome-level and haplotype-resolved genome assembly enabled by high-throughput single-cell sequencing of gamete genomes.</title>
        <authorList>
            <person name="Campoy J.A."/>
            <person name="Sun H."/>
            <person name="Goel M."/>
            <person name="Jiao W.-B."/>
            <person name="Folz-Donahue K."/>
            <person name="Wang N."/>
            <person name="Rubio M."/>
            <person name="Liu C."/>
            <person name="Kukat C."/>
            <person name="Ruiz D."/>
            <person name="Huettel B."/>
            <person name="Schneeberger K."/>
        </authorList>
    </citation>
    <scope>NUCLEOTIDE SEQUENCE [LARGE SCALE GENOMIC DNA]</scope>
    <source>
        <strain evidence="2">cv. Rojo Pasion</strain>
    </source>
</reference>
<evidence type="ECO:0000313" key="1">
    <source>
        <dbReference type="EMBL" id="CAB4315381.1"/>
    </source>
</evidence>
<dbReference type="Proteomes" id="UP000507245">
    <property type="component" value="Unassembled WGS sequence"/>
</dbReference>
<gene>
    <name evidence="1" type="ORF">ORAREDHAP_LOCUS40051</name>
</gene>
<dbReference type="EMBL" id="CAEKKB010000006">
    <property type="protein sequence ID" value="CAB4315381.1"/>
    <property type="molecule type" value="Genomic_DNA"/>
</dbReference>
<dbReference type="OrthoDB" id="10466092at2759"/>
<protein>
    <submittedName>
        <fullName evidence="1">Uncharacterized protein</fullName>
    </submittedName>
</protein>
<keyword evidence="2" id="KW-1185">Reference proteome</keyword>
<evidence type="ECO:0000313" key="2">
    <source>
        <dbReference type="Proteomes" id="UP000507245"/>
    </source>
</evidence>
<accession>A0A6J5XQJ6</accession>
<sequence>MNQSNTLPNIPDLVHENFLNRTIRKNSGALKDISKSAQFSFHQYRDDKAPLVSIRIQSVGIACLVIRGSPLLFGTWIEVELLGICGVSPRFSLSPIKGRSFNFTLRCVECEYIGNPPSILGLEGF</sequence>
<name>A0A6J5XQJ6_PRUAR</name>